<dbReference type="EMBL" id="AJAK01000007">
    <property type="protein sequence ID" value="EOH80729.1"/>
    <property type="molecule type" value="Genomic_DNA"/>
</dbReference>
<dbReference type="eggNOG" id="ENOG502Z88Q">
    <property type="taxonomic scope" value="Bacteria"/>
</dbReference>
<evidence type="ECO:0000313" key="2">
    <source>
        <dbReference type="EMBL" id="EOH80729.1"/>
    </source>
</evidence>
<reference evidence="3 5" key="2">
    <citation type="submission" date="2013-03" db="EMBL/GenBank/DDBJ databases">
        <title>The Genome Sequence of Enterococcus malodoratus ATCC_43197 (PacBio/Illumina hybrid assembly).</title>
        <authorList>
            <consortium name="The Broad Institute Genomics Platform"/>
            <consortium name="The Broad Institute Genome Sequencing Center for Infectious Disease"/>
            <person name="Earl A."/>
            <person name="Russ C."/>
            <person name="Gilmore M."/>
            <person name="Surin D."/>
            <person name="Walker B."/>
            <person name="Young S."/>
            <person name="Zeng Q."/>
            <person name="Gargeya S."/>
            <person name="Fitzgerald M."/>
            <person name="Haas B."/>
            <person name="Abouelleil A."/>
            <person name="Allen A.W."/>
            <person name="Alvarado L."/>
            <person name="Arachchi H.M."/>
            <person name="Berlin A.M."/>
            <person name="Chapman S.B."/>
            <person name="Gainer-Dewar J."/>
            <person name="Goldberg J."/>
            <person name="Griggs A."/>
            <person name="Gujja S."/>
            <person name="Hansen M."/>
            <person name="Howarth C."/>
            <person name="Imamovic A."/>
            <person name="Ireland A."/>
            <person name="Larimer J."/>
            <person name="McCowan C."/>
            <person name="Murphy C."/>
            <person name="Pearson M."/>
            <person name="Poon T.W."/>
            <person name="Priest M."/>
            <person name="Roberts A."/>
            <person name="Saif S."/>
            <person name="Shea T."/>
            <person name="Sisk P."/>
            <person name="Sykes S."/>
            <person name="Wortman J."/>
            <person name="Nusbaum C."/>
            <person name="Birren B."/>
        </authorList>
    </citation>
    <scope>NUCLEOTIDE SEQUENCE [LARGE SCALE GENOMIC DNA]</scope>
    <source>
        <strain evidence="3 5">ATCC 43197</strain>
    </source>
</reference>
<dbReference type="InterPro" id="IPR021145">
    <property type="entry name" value="Portal_protein_SPP1_Gp6-like"/>
</dbReference>
<evidence type="ECO:0008006" key="6">
    <source>
        <dbReference type="Google" id="ProtNLM"/>
    </source>
</evidence>
<dbReference type="AlphaFoldDB" id="R2RXU0"/>
<evidence type="ECO:0000313" key="3">
    <source>
        <dbReference type="EMBL" id="EOT69238.1"/>
    </source>
</evidence>
<dbReference type="NCBIfam" id="TIGR01542">
    <property type="entry name" value="A118_put_portal"/>
    <property type="match status" value="1"/>
</dbReference>
<proteinExistence type="predicted"/>
<comment type="caution">
    <text evidence="2">The sequence shown here is derived from an EMBL/GenBank/DDBJ whole genome shotgun (WGS) entry which is preliminary data.</text>
</comment>
<evidence type="ECO:0000313" key="5">
    <source>
        <dbReference type="Proteomes" id="UP000014148"/>
    </source>
</evidence>
<dbReference type="EMBL" id="ASWA01000002">
    <property type="protein sequence ID" value="EOT69238.1"/>
    <property type="molecule type" value="Genomic_DNA"/>
</dbReference>
<dbReference type="InterPro" id="IPR006432">
    <property type="entry name" value="Phage_portal_A118-type"/>
</dbReference>
<protein>
    <recommendedName>
        <fullName evidence="6">SPP1 family phage portal protein</fullName>
    </recommendedName>
</protein>
<evidence type="ECO:0000256" key="1">
    <source>
        <dbReference type="SAM" id="MobiDB-lite"/>
    </source>
</evidence>
<evidence type="ECO:0000313" key="4">
    <source>
        <dbReference type="Proteomes" id="UP000013783"/>
    </source>
</evidence>
<accession>R2RXU0</accession>
<dbReference type="Pfam" id="PF05133">
    <property type="entry name" value="SPP1_portal"/>
    <property type="match status" value="1"/>
</dbReference>
<reference evidence="2 4" key="1">
    <citation type="submission" date="2013-02" db="EMBL/GenBank/DDBJ databases">
        <title>The Genome Sequence of Enterococcus malodoratus ATCC_43197.</title>
        <authorList>
            <consortium name="The Broad Institute Genome Sequencing Platform"/>
            <consortium name="The Broad Institute Genome Sequencing Center for Infectious Disease"/>
            <person name="Earl A.M."/>
            <person name="Gilmore M.S."/>
            <person name="Lebreton F."/>
            <person name="Walker B."/>
            <person name="Young S.K."/>
            <person name="Zeng Q."/>
            <person name="Gargeya S."/>
            <person name="Fitzgerald M."/>
            <person name="Haas B."/>
            <person name="Abouelleil A."/>
            <person name="Alvarado L."/>
            <person name="Arachchi H.M."/>
            <person name="Berlin A.M."/>
            <person name="Chapman S.B."/>
            <person name="Dewar J."/>
            <person name="Goldberg J."/>
            <person name="Griggs A."/>
            <person name="Gujja S."/>
            <person name="Hansen M."/>
            <person name="Howarth C."/>
            <person name="Imamovic A."/>
            <person name="Larimer J."/>
            <person name="McCowan C."/>
            <person name="Murphy C."/>
            <person name="Neiman D."/>
            <person name="Pearson M."/>
            <person name="Priest M."/>
            <person name="Roberts A."/>
            <person name="Saif S."/>
            <person name="Shea T."/>
            <person name="Sisk P."/>
            <person name="Sykes S."/>
            <person name="Wortman J."/>
            <person name="Nusbaum C."/>
            <person name="Birren B."/>
        </authorList>
    </citation>
    <scope>NUCLEOTIDE SEQUENCE [LARGE SCALE GENOMIC DNA]</scope>
    <source>
        <strain evidence="2 4">ATCC 43197</strain>
    </source>
</reference>
<gene>
    <name evidence="3" type="ORF">I585_00700</name>
    <name evidence="2" type="ORF">UAI_00769</name>
</gene>
<name>R2RXU0_9ENTE</name>
<sequence length="520" mass="59142">MVGEIMGVIQTIKNMFKRGVDSVNMSVNGKDIAKITDHPKIGIDSREYVRIAENFKYYANLFPDINYKSSFGDNKKREFKSLNVTKTAARRLASIIFNEKCKVTLNDPNDRKDVSKEIKEASEFLEQTLYDNNFYNLFELNLEKGIAAGGFAMRPYVDGDKIKISWIRADQFYPLRSNTNEVSECAIATKSIQTEGDTNYYYTLLEFHEWQDEKYVISNELYKSDNSNVVGKQVPLSILYPDLAETVTLEGLKRPLFAYFRTPGANNKSLESPLGAGIVDNSKEILDTINTTHDQFAWEIQLGQRRVVVPAEFLKTDETHPPMFDTDQNVFAGVYGALEKVGVQDITTPIRTVQYKDAISHLIKEFEVQVGLSVGSMNYADDGIKTATEIVSNNSMTYQTRSSYLTMVEKVINELIHSIFELAGYGEMFESEKPLFSIEYDSYLVIVSFEDGIFVDRDKQLENDLKAVTAGVMPKKQFLIRNYNLNEEELEDWLSSLKEELPEAGSSERRSQDALFDLGD</sequence>
<dbReference type="STRING" id="71451.RV07_GL003599"/>
<dbReference type="RefSeq" id="WP_010739647.1">
    <property type="nucleotide sequence ID" value="NZ_KB946249.1"/>
</dbReference>
<dbReference type="OrthoDB" id="1641671at2"/>
<organism evidence="2 4">
    <name type="scientific">Enterococcus malodoratus ATCC 43197</name>
    <dbReference type="NCBI Taxonomy" id="1158601"/>
    <lineage>
        <taxon>Bacteria</taxon>
        <taxon>Bacillati</taxon>
        <taxon>Bacillota</taxon>
        <taxon>Bacilli</taxon>
        <taxon>Lactobacillales</taxon>
        <taxon>Enterococcaceae</taxon>
        <taxon>Enterococcus</taxon>
    </lineage>
</organism>
<feature type="compositionally biased region" description="Basic and acidic residues" evidence="1">
    <location>
        <begin position="501"/>
        <end position="512"/>
    </location>
</feature>
<dbReference type="Proteomes" id="UP000013783">
    <property type="component" value="Unassembled WGS sequence"/>
</dbReference>
<feature type="region of interest" description="Disordered" evidence="1">
    <location>
        <begin position="501"/>
        <end position="520"/>
    </location>
</feature>
<dbReference type="PATRIC" id="fig|1158601.3.peg.744"/>
<dbReference type="PIRSF" id="PIRSF011911">
    <property type="entry name" value="A118_put_portal"/>
    <property type="match status" value="1"/>
</dbReference>
<dbReference type="Proteomes" id="UP000014148">
    <property type="component" value="Unassembled WGS sequence"/>
</dbReference>
<keyword evidence="5" id="KW-1185">Reference proteome</keyword>